<proteinExistence type="predicted"/>
<feature type="transmembrane region" description="Helical" evidence="1">
    <location>
        <begin position="215"/>
        <end position="236"/>
    </location>
</feature>
<keyword evidence="1" id="KW-0812">Transmembrane</keyword>
<evidence type="ECO:0000313" key="3">
    <source>
        <dbReference type="Proteomes" id="UP000007886"/>
    </source>
</evidence>
<dbReference type="EMBL" id="AP012279">
    <property type="protein sequence ID" value="BAL75480.1"/>
    <property type="molecule type" value="Genomic_DNA"/>
</dbReference>
<feature type="transmembrane region" description="Helical" evidence="1">
    <location>
        <begin position="6"/>
        <end position="26"/>
    </location>
</feature>
<organism evidence="2 3">
    <name type="scientific">Bradyrhizobium cosmicum</name>
    <dbReference type="NCBI Taxonomy" id="1404864"/>
    <lineage>
        <taxon>Bacteria</taxon>
        <taxon>Pseudomonadati</taxon>
        <taxon>Pseudomonadota</taxon>
        <taxon>Alphaproteobacteria</taxon>
        <taxon>Hyphomicrobiales</taxon>
        <taxon>Nitrobacteraceae</taxon>
        <taxon>Bradyrhizobium</taxon>
    </lineage>
</organism>
<reference evidence="2 3" key="1">
    <citation type="journal article" date="2012" name="Microbes Environ.">
        <title>Complete genome sequence of Bradyrhizobium sp. S23321: insights into symbiosis evolution in soil oligotrophs.</title>
        <authorList>
            <person name="Okubo T."/>
            <person name="Tsukui T."/>
            <person name="Maita H."/>
            <person name="Okamoto S."/>
            <person name="Oshima K."/>
            <person name="Fujisawa T."/>
            <person name="Saito A."/>
            <person name="Futamata H."/>
            <person name="Hattori R."/>
            <person name="Shimomura Y."/>
            <person name="Haruta S."/>
            <person name="Morimoto S."/>
            <person name="Wang Y."/>
            <person name="Sakai Y."/>
            <person name="Hattori M."/>
            <person name="Aizawa S."/>
            <person name="Nagashima K.V.P."/>
            <person name="Masuda S."/>
            <person name="Hattori T."/>
            <person name="Yamashita A."/>
            <person name="Bao Z."/>
            <person name="Hayatsu M."/>
            <person name="Kajiya-Kanegae H."/>
            <person name="Yoshinaga I."/>
            <person name="Sakamoto K."/>
            <person name="Toyota K."/>
            <person name="Nakao M."/>
            <person name="Kohara M."/>
            <person name="Anda M."/>
            <person name="Niwa R."/>
            <person name="Jung-Hwan P."/>
            <person name="Sameshima-Saito R."/>
            <person name="Tokuda S."/>
            <person name="Yamamoto S."/>
            <person name="Yamamoto S."/>
            <person name="Yokoyama T."/>
            <person name="Akutsu T."/>
            <person name="Nakamura Y."/>
            <person name="Nakahira-Yanaka Y."/>
            <person name="Takada Hoshino Y."/>
            <person name="Hirakawa H."/>
            <person name="Mitsui H."/>
            <person name="Terasawa K."/>
            <person name="Itakura M."/>
            <person name="Sato S."/>
            <person name="Ikeda-Ohtsubo W."/>
            <person name="Sakakura N."/>
            <person name="Kaminuma E."/>
            <person name="Minamisawa K."/>
        </authorList>
    </citation>
    <scope>NUCLEOTIDE SEQUENCE [LARGE SCALE GENOMIC DNA]</scope>
    <source>
        <strain evidence="2 3">S23321</strain>
    </source>
</reference>
<feature type="transmembrane region" description="Helical" evidence="1">
    <location>
        <begin position="70"/>
        <end position="94"/>
    </location>
</feature>
<feature type="transmembrane region" description="Helical" evidence="1">
    <location>
        <begin position="289"/>
        <end position="312"/>
    </location>
</feature>
<gene>
    <name evidence="2" type="ORF">S23_22670</name>
</gene>
<feature type="transmembrane region" description="Helical" evidence="1">
    <location>
        <begin position="115"/>
        <end position="135"/>
    </location>
</feature>
<feature type="transmembrane region" description="Helical" evidence="1">
    <location>
        <begin position="186"/>
        <end position="203"/>
    </location>
</feature>
<keyword evidence="3" id="KW-1185">Reference proteome</keyword>
<sequence>MIRPFNFGYALGFYLFTLILDYLWLLELSTFQYDHRTAAISALASGLAFLVPALLWNFPARRPKLEFTGGQFLVFLFAILAVAGVVLAVGASYNRQFVSPLDIYEYRDQIVLPKPLLYAIGIVCGALLPFAYAGFVQLRRYGYAALCLLILGLFYPVTLTKLALLAPAWLLFLTALSIYFEARVAIILSLLLPVLAGVLLALLHKLGPLPEYPFLVYFGTVNFRMIGMPASALDFYNDFFSSHELTRFCQIGLVKQLLSCPYEEQLSVYMQESYHLGYFNASLFATEGIASVGPLLAPVSALACGLVISLASRASAGLPERFVLLSSGLQLHIFLNVPFTVALVTNGAAVLFLLWYVTPSAAFPDARSTTLQGHTDEILR</sequence>
<feature type="transmembrane region" description="Helical" evidence="1">
    <location>
        <begin position="141"/>
        <end position="157"/>
    </location>
</feature>
<dbReference type="AlphaFoldDB" id="A0AAI8MC25"/>
<feature type="transmembrane region" description="Helical" evidence="1">
    <location>
        <begin position="333"/>
        <end position="357"/>
    </location>
</feature>
<name>A0AAI8MC25_9BRAD</name>
<evidence type="ECO:0000256" key="1">
    <source>
        <dbReference type="SAM" id="Phobius"/>
    </source>
</evidence>
<dbReference type="Proteomes" id="UP000007886">
    <property type="component" value="Chromosome"/>
</dbReference>
<dbReference type="KEGG" id="brs:S23_22670"/>
<feature type="transmembrane region" description="Helical" evidence="1">
    <location>
        <begin position="38"/>
        <end position="58"/>
    </location>
</feature>
<keyword evidence="1" id="KW-1133">Transmembrane helix</keyword>
<evidence type="ECO:0000313" key="2">
    <source>
        <dbReference type="EMBL" id="BAL75480.1"/>
    </source>
</evidence>
<protein>
    <submittedName>
        <fullName evidence="2">Uncharacterized protein</fullName>
    </submittedName>
</protein>
<accession>A0AAI8MC25</accession>
<keyword evidence="1" id="KW-0472">Membrane</keyword>